<name>A0A0F9UDL6_9ZZZZ</name>
<dbReference type="Gene3D" id="3.90.1570.30">
    <property type="match status" value="1"/>
</dbReference>
<sequence length="137" mass="14836">MSKSANQNPEQVAPDQIDKRLLAAGWVVQDKVSLNPSAASGVAVREYPTDTGPADYVLFVDGRAVGVVEAKPDSLGERLTTVEEQSSGYATAKLKWVAGAEPLPFIYESTAVVTRFPTAEIRTPGHARYSRFTVLKR</sequence>
<dbReference type="EMBL" id="LAZR01001050">
    <property type="protein sequence ID" value="KKN51728.1"/>
    <property type="molecule type" value="Genomic_DNA"/>
</dbReference>
<reference evidence="1" key="1">
    <citation type="journal article" date="2015" name="Nature">
        <title>Complex archaea that bridge the gap between prokaryotes and eukaryotes.</title>
        <authorList>
            <person name="Spang A."/>
            <person name="Saw J.H."/>
            <person name="Jorgensen S.L."/>
            <person name="Zaremba-Niedzwiedzka K."/>
            <person name="Martijn J."/>
            <person name="Lind A.E."/>
            <person name="van Eijk R."/>
            <person name="Schleper C."/>
            <person name="Guy L."/>
            <person name="Ettema T.J."/>
        </authorList>
    </citation>
    <scope>NUCLEOTIDE SEQUENCE</scope>
</reference>
<gene>
    <name evidence="1" type="ORF">LCGC14_0619670</name>
</gene>
<organism evidence="1">
    <name type="scientific">marine sediment metagenome</name>
    <dbReference type="NCBI Taxonomy" id="412755"/>
    <lineage>
        <taxon>unclassified sequences</taxon>
        <taxon>metagenomes</taxon>
        <taxon>ecological metagenomes</taxon>
    </lineage>
</organism>
<protein>
    <submittedName>
        <fullName evidence="1">Uncharacterized protein</fullName>
    </submittedName>
</protein>
<proteinExistence type="predicted"/>
<accession>A0A0F9UDL6</accession>
<evidence type="ECO:0000313" key="1">
    <source>
        <dbReference type="EMBL" id="KKN51728.1"/>
    </source>
</evidence>
<comment type="caution">
    <text evidence="1">The sequence shown here is derived from an EMBL/GenBank/DDBJ whole genome shotgun (WGS) entry which is preliminary data.</text>
</comment>
<dbReference type="AlphaFoldDB" id="A0A0F9UDL6"/>